<dbReference type="InterPro" id="IPR036291">
    <property type="entry name" value="NAD(P)-bd_dom_sf"/>
</dbReference>
<dbReference type="NCBIfam" id="NF041592">
    <property type="entry name" value="carboxyl_red"/>
    <property type="match status" value="1"/>
</dbReference>
<dbReference type="InterPro" id="IPR046407">
    <property type="entry name" value="CAR"/>
</dbReference>
<dbReference type="SMART" id="SM00823">
    <property type="entry name" value="PKS_PP"/>
    <property type="match status" value="1"/>
</dbReference>
<evidence type="ECO:0000256" key="2">
    <source>
        <dbReference type="ARBA" id="ARBA00022553"/>
    </source>
</evidence>
<dbReference type="Pfam" id="PF23562">
    <property type="entry name" value="AMP-binding_C_3"/>
    <property type="match status" value="1"/>
</dbReference>
<evidence type="ECO:0000256" key="3">
    <source>
        <dbReference type="ARBA" id="ARBA00022741"/>
    </source>
</evidence>
<evidence type="ECO:0000259" key="7">
    <source>
        <dbReference type="PROSITE" id="PS50075"/>
    </source>
</evidence>
<dbReference type="Pfam" id="PF07993">
    <property type="entry name" value="NAD_binding_4"/>
    <property type="match status" value="1"/>
</dbReference>
<keyword evidence="5" id="KW-0560">Oxidoreductase</keyword>
<feature type="binding site" evidence="5">
    <location>
        <begin position="860"/>
        <end position="861"/>
    </location>
    <ligand>
        <name>NADP(+)</name>
        <dbReference type="ChEBI" id="CHEBI:58349"/>
    </ligand>
</feature>
<dbReference type="Gene3D" id="3.40.50.720">
    <property type="entry name" value="NAD(P)-binding Rossmann-like Domain"/>
    <property type="match status" value="1"/>
</dbReference>
<keyword evidence="8" id="KW-0436">Ligase</keyword>
<feature type="binding site" evidence="5">
    <location>
        <position position="962"/>
    </location>
    <ligand>
        <name>NADP(+)</name>
        <dbReference type="ChEBI" id="CHEBI:58349"/>
    </ligand>
</feature>
<sequence length="1188" mass="129141">MTETISTPAATTTPDLADQQELERRVAQVVSNDPQLQGLIPDDAVSDAVNEPGLTLIELIRRLLEGYGDRPALGQRAVELVTDEHGVTTVALKTEYVTTSYRELWNRAEAIAAAWYAQGIRDGDFVAQLGFTSTDFASLDVAGLRLGTVSVPLQTGASVQQRNAILEETQPTVFAASVEYLEAAVESVLATPSVQLLSVFDYHPEVDAHRDALSAVRDRLEAAGRTITIDSLGDAIARGRELPAAPQPSEDPDALRLLIYTSGSTGTPKGAMYPQWLVANLWQKKWLTTTVIPSVGVNFMPMSHLAGRLTLMGTLSGGGTAYYIASSDLSTFFEDIALIRPTEVLFVPRVVEMVFQRYQAELDRSLAPGESNAEIAEQMKVRIREEDFGGRVLNAGSGSAPLSPEMNDFMESLLQVAMLDGYGSTEAGAVWRDGVLQRPPVTEYKLVDVPELGYFTTDSPHPRGELRIKSETMFPGYYKRPETTADVFDADGFYMTGDVVAELGPDHLKYLDRVKNVLKLAQGEFVAVSKLEAAYTGSPLVRQIFVYGNSERSYLLAVVVPTPEALERYADSPDALKPLIQDSLQQVAKGAELQSYEIPRDFIVETVPFTVESGLLSDARKLLRPKLKEHYGERLEALYADLAESQNERLRELAREAAGRPVLDTVTDAAAALLGASAADLGPDVRFIDLGGDSLSALSYSELLRDIFEVDVPVGVINSVANDLAAIARHIEAQRTGAATQPTFASVHGRDATVINAAELTLEKFIDESVLKAAKEIQPPTADVKTVLVTGGNGWLGRWLVLDWLERLVPAGGKVYALIRGTDAAAARARLDAVYESGDPKLSAHYRQLAEQGLEVIAGDFGDQNLGLSQDIWQKLAGDVDLIVHSGALVNHVLPYSQLFGPNVAGTAEIIKLAISERLKPVTYLSTVGIADQIPVTQFEEDSDVREMSAQRQINDGYANGYGNSKWAGEVLLREAHDLAGLPVRVFRSDMILAHSEYHGQLNVTDVFTRTIQSLLLTGVAPGSFYELDAEGNRQRAHYDGVPGDFTAASITAIGGVNVTDGYHSFDVFNPHHDGVSMDTFVDWLIEAGYKIARIDDYGQWLARFETALKGLPEQQRQQSVLPLLKMYQNPQAAIDGSALPTAEFSGAVREAKVGGLDQTPGEIPHVTKELILKYADDISLLGLIWGA</sequence>
<dbReference type="GO" id="GO:0050661">
    <property type="term" value="F:NADP binding"/>
    <property type="evidence" value="ECO:0007669"/>
    <property type="project" value="UniProtKB-UniRule"/>
</dbReference>
<keyword evidence="4 5" id="KW-0067">ATP-binding</keyword>
<dbReference type="InterPro" id="IPR013120">
    <property type="entry name" value="FAR_NAD-bd"/>
</dbReference>
<proteinExistence type="inferred from homology"/>
<name>A0A1Z4F4H3_9MYCO</name>
<evidence type="ECO:0000256" key="6">
    <source>
        <dbReference type="SAM" id="Coils"/>
    </source>
</evidence>
<feature type="binding site" evidence="5">
    <location>
        <begin position="420"/>
        <end position="421"/>
    </location>
    <ligand>
        <name>AMP</name>
        <dbReference type="ChEBI" id="CHEBI:456215"/>
    </ligand>
</feature>
<feature type="binding site" evidence="5">
    <location>
        <begin position="886"/>
        <end position="888"/>
    </location>
    <ligand>
        <name>NADP(+)</name>
        <dbReference type="ChEBI" id="CHEBI:58349"/>
    </ligand>
</feature>
<dbReference type="Pfam" id="PF00550">
    <property type="entry name" value="PP-binding"/>
    <property type="match status" value="1"/>
</dbReference>
<feature type="binding site" evidence="5">
    <location>
        <position position="519"/>
    </location>
    <ligand>
        <name>AMP</name>
        <dbReference type="ChEBI" id="CHEBI:456215"/>
    </ligand>
</feature>
<dbReference type="GO" id="GO:0005524">
    <property type="term" value="F:ATP binding"/>
    <property type="evidence" value="ECO:0007669"/>
    <property type="project" value="UniProtKB-UniRule"/>
</dbReference>
<evidence type="ECO:0000256" key="5">
    <source>
        <dbReference type="HAMAP-Rule" id="MF_02247"/>
    </source>
</evidence>
<evidence type="ECO:0000313" key="9">
    <source>
        <dbReference type="Proteomes" id="UP000217954"/>
    </source>
</evidence>
<keyword evidence="6" id="KW-0175">Coiled coil</keyword>
<reference evidence="8 9" key="2">
    <citation type="journal article" date="2017" name="Int. J. Syst. Evol. Microbiol.">
        <title>Mycobacterium stephanolepidis sp. nov., a rapidly growing species related to Mycobacterium chelonae, isolated from marine teleost fish, Stephanolepis cirrhifer.</title>
        <authorList>
            <person name="Fukano H."/>
            <person name="Wada S."/>
            <person name="Kurata O."/>
            <person name="Katayama K."/>
            <person name="Fujiwara N."/>
            <person name="Hoshino Y."/>
        </authorList>
    </citation>
    <scope>NUCLEOTIDE SEQUENCE [LARGE SCALE GENOMIC DNA]</scope>
    <source>
        <strain evidence="8 9">NJB0901</strain>
    </source>
</reference>
<dbReference type="PANTHER" id="PTHR43272:SF33">
    <property type="entry name" value="AMP-BINDING DOMAIN-CONTAINING PROTEIN-RELATED"/>
    <property type="match status" value="1"/>
</dbReference>
<comment type="similarity">
    <text evidence="5">Belongs to the ATP-dependent AMP-binding enzyme family. Carboxylic acid reductase subfamily.</text>
</comment>
<comment type="cofactor">
    <cofactor evidence="5">
        <name>pantetheine 4'-phosphate</name>
        <dbReference type="ChEBI" id="CHEBI:47942"/>
    </cofactor>
    <text evidence="5">Binds 1 phosphopantetheine covalently.</text>
</comment>
<evidence type="ECO:0000256" key="1">
    <source>
        <dbReference type="ARBA" id="ARBA00022450"/>
    </source>
</evidence>
<dbReference type="InterPro" id="IPR036736">
    <property type="entry name" value="ACP-like_sf"/>
</dbReference>
<feature type="binding site" evidence="5">
    <location>
        <begin position="510"/>
        <end position="513"/>
    </location>
    <ligand>
        <name>AMP</name>
        <dbReference type="ChEBI" id="CHEBI:456215"/>
    </ligand>
</feature>
<keyword evidence="2 5" id="KW-0597">Phosphoprotein</keyword>
<feature type="binding site" evidence="5">
    <location>
        <position position="304"/>
    </location>
    <ligand>
        <name>AMP</name>
        <dbReference type="ChEBI" id="CHEBI:456215"/>
    </ligand>
</feature>
<dbReference type="InterPro" id="IPR020806">
    <property type="entry name" value="PKS_PP-bd"/>
</dbReference>
<dbReference type="GO" id="GO:0016620">
    <property type="term" value="F:oxidoreductase activity, acting on the aldehyde or oxo group of donors, NAD or NADP as acceptor"/>
    <property type="evidence" value="ECO:0007669"/>
    <property type="project" value="UniProtKB-UniRule"/>
</dbReference>
<keyword evidence="1 5" id="KW-0596">Phosphopantetheine</keyword>
<dbReference type="PROSITE" id="PS00455">
    <property type="entry name" value="AMP_BINDING"/>
    <property type="match status" value="1"/>
</dbReference>
<feature type="binding site" evidence="5">
    <location>
        <position position="820"/>
    </location>
    <ligand>
        <name>NADP(+)</name>
        <dbReference type="ChEBI" id="CHEBI:58349"/>
    </ligand>
</feature>
<organism evidence="8 9">
    <name type="scientific">[Mycobacterium] stephanolepidis</name>
    <dbReference type="NCBI Taxonomy" id="1520670"/>
    <lineage>
        <taxon>Bacteria</taxon>
        <taxon>Bacillati</taxon>
        <taxon>Actinomycetota</taxon>
        <taxon>Actinomycetes</taxon>
        <taxon>Mycobacteriales</taxon>
        <taxon>Mycobacteriaceae</taxon>
        <taxon>Mycobacteroides</taxon>
    </lineage>
</organism>
<feature type="binding site" evidence="5">
    <location>
        <position position="399"/>
    </location>
    <ligand>
        <name>AMP</name>
        <dbReference type="ChEBI" id="CHEBI:456215"/>
    </ligand>
</feature>
<dbReference type="NCBIfam" id="TIGR01746">
    <property type="entry name" value="Thioester-redct"/>
    <property type="match status" value="1"/>
</dbReference>
<dbReference type="InterPro" id="IPR009081">
    <property type="entry name" value="PP-bd_ACP"/>
</dbReference>
<dbReference type="CDD" id="cd17632">
    <property type="entry name" value="AFD_CAR-like"/>
    <property type="match status" value="1"/>
</dbReference>
<dbReference type="OrthoDB" id="2472181at2"/>
<dbReference type="Gene3D" id="1.10.1200.10">
    <property type="entry name" value="ACP-like"/>
    <property type="match status" value="1"/>
</dbReference>
<evidence type="ECO:0000313" key="8">
    <source>
        <dbReference type="EMBL" id="BAY00146.1"/>
    </source>
</evidence>
<feature type="binding site" evidence="5">
    <location>
        <position position="621"/>
    </location>
    <ligand>
        <name>AMP</name>
        <dbReference type="ChEBI" id="CHEBI:456215"/>
    </ligand>
</feature>
<keyword evidence="5" id="KW-0521">NADP</keyword>
<feature type="binding site" evidence="5">
    <location>
        <begin position="793"/>
        <end position="796"/>
    </location>
    <ligand>
        <name>NADP(+)</name>
        <dbReference type="ChEBI" id="CHEBI:58349"/>
    </ligand>
</feature>
<dbReference type="PANTHER" id="PTHR43272">
    <property type="entry name" value="LONG-CHAIN-FATTY-ACID--COA LIGASE"/>
    <property type="match status" value="1"/>
</dbReference>
<dbReference type="SUPFAM" id="SSF51735">
    <property type="entry name" value="NAD(P)-binding Rossmann-fold domains"/>
    <property type="match status" value="1"/>
</dbReference>
<feature type="binding site" evidence="5">
    <location>
        <position position="989"/>
    </location>
    <ligand>
        <name>NADP(+)</name>
        <dbReference type="ChEBI" id="CHEBI:58349"/>
    </ligand>
</feature>
<dbReference type="EMBL" id="AP018165">
    <property type="protein sequence ID" value="BAY00146.1"/>
    <property type="molecule type" value="Genomic_DNA"/>
</dbReference>
<feature type="modified residue" description="O-(pantetheine 4'-phosphoryl)serine" evidence="5">
    <location>
        <position position="694"/>
    </location>
</feature>
<dbReference type="Pfam" id="PF00501">
    <property type="entry name" value="AMP-binding"/>
    <property type="match status" value="1"/>
</dbReference>
<comment type="function">
    <text evidence="5">Catalyzes the ATP- and NADPH-dependent reduction of carboxylic acids to the corresponding aldehydes.</text>
</comment>
<dbReference type="SUPFAM" id="SSF47336">
    <property type="entry name" value="ACP-like"/>
    <property type="match status" value="1"/>
</dbReference>
<dbReference type="GO" id="GO:0031177">
    <property type="term" value="F:phosphopantetheine binding"/>
    <property type="evidence" value="ECO:0007669"/>
    <property type="project" value="UniProtKB-UniRule"/>
</dbReference>
<protein>
    <recommendedName>
        <fullName evidence="5">Carboxylic acid reductase</fullName>
        <shortName evidence="5">CAR</shortName>
        <ecNumber evidence="5">1.2.1.-</ecNumber>
    </recommendedName>
    <alternativeName>
        <fullName evidence="5">ATP/NADPH-dependent carboxylic acid reductase</fullName>
    </alternativeName>
</protein>
<dbReference type="PROSITE" id="PS50075">
    <property type="entry name" value="CARRIER"/>
    <property type="match status" value="1"/>
</dbReference>
<comment type="catalytic activity">
    <reaction evidence="5">
        <text>a carboxylate + ATP + NADPH + H(+) = an aldehyde + AMP + diphosphate + NADP(+)</text>
        <dbReference type="Rhea" id="RHEA:50916"/>
        <dbReference type="ChEBI" id="CHEBI:15378"/>
        <dbReference type="ChEBI" id="CHEBI:17478"/>
        <dbReference type="ChEBI" id="CHEBI:29067"/>
        <dbReference type="ChEBI" id="CHEBI:30616"/>
        <dbReference type="ChEBI" id="CHEBI:33019"/>
        <dbReference type="ChEBI" id="CHEBI:57783"/>
        <dbReference type="ChEBI" id="CHEBI:58349"/>
        <dbReference type="ChEBI" id="CHEBI:456215"/>
    </reaction>
</comment>
<evidence type="ECO:0000256" key="4">
    <source>
        <dbReference type="ARBA" id="ARBA00022840"/>
    </source>
</evidence>
<feature type="binding site" evidence="5">
    <location>
        <position position="425"/>
    </location>
    <ligand>
        <name>AMP</name>
        <dbReference type="ChEBI" id="CHEBI:456215"/>
    </ligand>
</feature>
<dbReference type="SUPFAM" id="SSF56801">
    <property type="entry name" value="Acetyl-CoA synthetase-like"/>
    <property type="match status" value="1"/>
</dbReference>
<reference evidence="9" key="1">
    <citation type="journal article" date="2017" name="Genome Announc.">
        <title>Complete Genome Sequence of Mycobacterium stephanolepidis.</title>
        <authorList>
            <person name="Fukano H."/>
            <person name="Yoshida M."/>
            <person name="Katayama Y."/>
            <person name="Omatsu T."/>
            <person name="Mizutani T."/>
            <person name="Kurata O."/>
            <person name="Wada S."/>
            <person name="Hoshino Y."/>
        </authorList>
    </citation>
    <scope>NUCLEOTIDE SEQUENCE [LARGE SCALE GENOMIC DNA]</scope>
    <source>
        <strain evidence="9">NJB0901</strain>
    </source>
</reference>
<dbReference type="RefSeq" id="WP_096504959.1">
    <property type="nucleotide sequence ID" value="NZ_AP018165.1"/>
</dbReference>
<accession>A0A1Z4F4H3</accession>
<dbReference type="GO" id="GO:0004467">
    <property type="term" value="F:long-chain fatty acid-CoA ligase activity"/>
    <property type="evidence" value="ECO:0007669"/>
    <property type="project" value="TreeGrafter"/>
</dbReference>
<dbReference type="Gene3D" id="3.40.50.12780">
    <property type="entry name" value="N-terminal domain of ligase-like"/>
    <property type="match status" value="1"/>
</dbReference>
<dbReference type="KEGG" id="mste:MSTE_04854"/>
<gene>
    <name evidence="5" type="primary">car</name>
    <name evidence="8" type="ORF">MSTE_04854</name>
</gene>
<dbReference type="InterPro" id="IPR020845">
    <property type="entry name" value="AMP-binding_CS"/>
</dbReference>
<dbReference type="InterPro" id="IPR042099">
    <property type="entry name" value="ANL_N_sf"/>
</dbReference>
<feature type="binding site" evidence="5">
    <location>
        <position position="926"/>
    </location>
    <ligand>
        <name>NADP(+)</name>
        <dbReference type="ChEBI" id="CHEBI:58349"/>
    </ligand>
</feature>
<feature type="binding site" evidence="5">
    <location>
        <position position="830"/>
    </location>
    <ligand>
        <name>NADP(+)</name>
        <dbReference type="ChEBI" id="CHEBI:58349"/>
    </ligand>
</feature>
<comment type="domain">
    <text evidence="5">The N-terminal domain likely catalyzes substrate activation by formation of an initial acyl-AMP intermediate, the central region contains the phosphopantetheine attachment site, and the C-terminal domain catalyzes the reduction by NADPH of the intermediate thioester formed from the attack of the phosphopantetheine thiol at the carbonyl carbon of acyl-AMP.</text>
</comment>
<dbReference type="AlphaFoldDB" id="A0A1Z4F4H3"/>
<keyword evidence="3 5" id="KW-0547">Nucleotide-binding</keyword>
<dbReference type="InterPro" id="IPR010080">
    <property type="entry name" value="Thioester_reductase-like_dom"/>
</dbReference>
<dbReference type="InterPro" id="IPR000873">
    <property type="entry name" value="AMP-dep_synth/lig_dom"/>
</dbReference>
<feature type="binding site" evidence="5">
    <location>
        <position position="966"/>
    </location>
    <ligand>
        <name>NADP(+)</name>
        <dbReference type="ChEBI" id="CHEBI:58349"/>
    </ligand>
</feature>
<dbReference type="GO" id="GO:0016020">
    <property type="term" value="C:membrane"/>
    <property type="evidence" value="ECO:0007669"/>
    <property type="project" value="TreeGrafter"/>
</dbReference>
<dbReference type="Proteomes" id="UP000217954">
    <property type="component" value="Chromosome"/>
</dbReference>
<feature type="binding site" evidence="5">
    <location>
        <position position="498"/>
    </location>
    <ligand>
        <name>AMP</name>
        <dbReference type="ChEBI" id="CHEBI:456215"/>
    </ligand>
</feature>
<feature type="domain" description="Carrier" evidence="7">
    <location>
        <begin position="660"/>
        <end position="735"/>
    </location>
</feature>
<dbReference type="EC" id="1.2.1.-" evidence="5"/>
<dbReference type="HAMAP" id="MF_02247">
    <property type="entry name" value="Carbox_acid_reduct"/>
    <property type="match status" value="1"/>
</dbReference>
<feature type="coiled-coil region" evidence="6">
    <location>
        <begin position="628"/>
        <end position="660"/>
    </location>
</feature>
<keyword evidence="9" id="KW-1185">Reference proteome</keyword>